<organism evidence="3 4">
    <name type="scientific">Cerina litoralis</name>
    <dbReference type="NCBI Taxonomy" id="2874477"/>
    <lineage>
        <taxon>Bacteria</taxon>
        <taxon>Pseudomonadati</taxon>
        <taxon>Bacteroidota</taxon>
        <taxon>Flavobacteriia</taxon>
        <taxon>Flavobacteriales</taxon>
        <taxon>Flavobacteriaceae</taxon>
        <taxon>Cerina</taxon>
    </lineage>
</organism>
<proteinExistence type="inferred from homology"/>
<dbReference type="Proteomes" id="UP001200642">
    <property type="component" value="Unassembled WGS sequence"/>
</dbReference>
<dbReference type="Pfam" id="PF00582">
    <property type="entry name" value="Usp"/>
    <property type="match status" value="1"/>
</dbReference>
<dbReference type="AlphaFoldDB" id="A0AAE3EZ20"/>
<comment type="similarity">
    <text evidence="1">Belongs to the universal stress protein A family.</text>
</comment>
<dbReference type="Gene3D" id="3.40.50.620">
    <property type="entry name" value="HUPs"/>
    <property type="match status" value="2"/>
</dbReference>
<evidence type="ECO:0000256" key="1">
    <source>
        <dbReference type="ARBA" id="ARBA00008791"/>
    </source>
</evidence>
<dbReference type="InterPro" id="IPR006015">
    <property type="entry name" value="Universal_stress_UspA"/>
</dbReference>
<gene>
    <name evidence="3" type="ORF">K8352_15910</name>
</gene>
<feature type="domain" description="UspA" evidence="2">
    <location>
        <begin position="1"/>
        <end position="146"/>
    </location>
</feature>
<evidence type="ECO:0000259" key="2">
    <source>
        <dbReference type="Pfam" id="PF00582"/>
    </source>
</evidence>
<sequence length="281" mass="32217">MKKVLLPTDFSENSYKAIGYAMRLFKDQECTFFLLHTYTPAIYQAEYVMHAQMQVGLGDFYRSNSIQQLEKLQDRITTEFKNPKHKFVVRAAFNLLVDEILVTIDNEKIDLVVMGTQGASGAKEIFFGTNTIHVIKKTTCPVIAVPVSNSHRLPQNILFPTDYEVSYQNDQFSELKNIVTMHRSKLMVLHISASYELDPDRAKNKSKLLEIFKGMQIDLHEVGDQGVISAINGFQSDNDVDFLVMVQHKRTFLERLFMEPVINKIGFHVTIPFMVIPGFEQ</sequence>
<comment type="caution">
    <text evidence="3">The sequence shown here is derived from an EMBL/GenBank/DDBJ whole genome shotgun (WGS) entry which is preliminary data.</text>
</comment>
<evidence type="ECO:0000313" key="4">
    <source>
        <dbReference type="Proteomes" id="UP001200642"/>
    </source>
</evidence>
<dbReference type="RefSeq" id="WP_317903385.1">
    <property type="nucleotide sequence ID" value="NZ_JAIRBC010000027.1"/>
</dbReference>
<accession>A0AAE3EZ20</accession>
<evidence type="ECO:0000313" key="3">
    <source>
        <dbReference type="EMBL" id="MCG2462246.1"/>
    </source>
</evidence>
<reference evidence="3" key="1">
    <citation type="submission" date="2023-02" db="EMBL/GenBank/DDBJ databases">
        <title>Genome of Flavobacteriaceae gen. nov. sp. strain F89.</title>
        <authorList>
            <person name="Wang Y."/>
        </authorList>
    </citation>
    <scope>NUCLEOTIDE SEQUENCE</scope>
    <source>
        <strain evidence="3">F89</strain>
    </source>
</reference>
<dbReference type="PANTHER" id="PTHR46268">
    <property type="entry name" value="STRESS RESPONSE PROTEIN NHAX"/>
    <property type="match status" value="1"/>
</dbReference>
<keyword evidence="4" id="KW-1185">Reference proteome</keyword>
<dbReference type="CDD" id="cd00293">
    <property type="entry name" value="USP-like"/>
    <property type="match status" value="1"/>
</dbReference>
<dbReference type="InterPro" id="IPR006016">
    <property type="entry name" value="UspA"/>
</dbReference>
<dbReference type="PRINTS" id="PR01438">
    <property type="entry name" value="UNVRSLSTRESS"/>
</dbReference>
<dbReference type="EMBL" id="JAIRBC010000027">
    <property type="protein sequence ID" value="MCG2462246.1"/>
    <property type="molecule type" value="Genomic_DNA"/>
</dbReference>
<dbReference type="SUPFAM" id="SSF52402">
    <property type="entry name" value="Adenine nucleotide alpha hydrolases-like"/>
    <property type="match status" value="2"/>
</dbReference>
<dbReference type="InterPro" id="IPR014729">
    <property type="entry name" value="Rossmann-like_a/b/a_fold"/>
</dbReference>
<dbReference type="PANTHER" id="PTHR46268:SF6">
    <property type="entry name" value="UNIVERSAL STRESS PROTEIN UP12"/>
    <property type="match status" value="1"/>
</dbReference>
<protein>
    <submittedName>
        <fullName evidence="3">Universal stress protein</fullName>
    </submittedName>
</protein>
<name>A0AAE3EZ20_9FLAO</name>